<evidence type="ECO:0000313" key="2">
    <source>
        <dbReference type="Proteomes" id="UP001295420"/>
    </source>
</evidence>
<sequence length="120" mass="14559">MNVRIKFRSRFEKRSLAIFHIDNNLRLLFSIRTDLRTFQSQRMNSLRSLRFYDRKITKAAIKLAFIKLDMRHSNNHPTLNKHLLRTFLSYHIRQFYHFERSRLSRSVLIVHTNVCPNADV</sequence>
<comment type="caution">
    <text evidence="1">The sequence shown here is derived from an EMBL/GenBank/DDBJ whole genome shotgun (WGS) entry which is preliminary data.</text>
</comment>
<organism evidence="1 2">
    <name type="scientific">Vibrio owensii</name>
    <dbReference type="NCBI Taxonomy" id="696485"/>
    <lineage>
        <taxon>Bacteria</taxon>
        <taxon>Pseudomonadati</taxon>
        <taxon>Pseudomonadota</taxon>
        <taxon>Gammaproteobacteria</taxon>
        <taxon>Vibrionales</taxon>
        <taxon>Vibrionaceae</taxon>
        <taxon>Vibrio</taxon>
    </lineage>
</organism>
<dbReference type="AlphaFoldDB" id="A0AAU9Q3W2"/>
<accession>A0AAU9Q3W2</accession>
<name>A0AAU9Q3W2_9VIBR</name>
<dbReference type="Proteomes" id="UP001295420">
    <property type="component" value="Unassembled WGS sequence"/>
</dbReference>
<evidence type="ECO:0000313" key="1">
    <source>
        <dbReference type="EMBL" id="CAH1526439.1"/>
    </source>
</evidence>
<dbReference type="EMBL" id="CAKMTQ010000012">
    <property type="protein sequence ID" value="CAH1526439.1"/>
    <property type="molecule type" value="Genomic_DNA"/>
</dbReference>
<protein>
    <submittedName>
        <fullName evidence="1">Uncharacterized protein</fullName>
    </submittedName>
</protein>
<gene>
    <name evidence="1" type="ORF">THF1D04_20329</name>
</gene>
<proteinExistence type="predicted"/>
<reference evidence="1" key="1">
    <citation type="submission" date="2022-01" db="EMBL/GenBank/DDBJ databases">
        <authorList>
            <person name="Lagorce A."/>
        </authorList>
    </citation>
    <scope>NUCLEOTIDE SEQUENCE</scope>
    <source>
        <strain evidence="1">Th15_F1_D04</strain>
    </source>
</reference>